<feature type="transmembrane region" description="Helical" evidence="10">
    <location>
        <begin position="276"/>
        <end position="299"/>
    </location>
</feature>
<feature type="transmembrane region" description="Helical" evidence="10">
    <location>
        <begin position="131"/>
        <end position="151"/>
    </location>
</feature>
<proteinExistence type="inferred from homology"/>
<evidence type="ECO:0000256" key="8">
    <source>
        <dbReference type="ARBA" id="ARBA00023170"/>
    </source>
</evidence>
<dbReference type="GO" id="GO:0007165">
    <property type="term" value="P:signal transduction"/>
    <property type="evidence" value="ECO:0007669"/>
    <property type="project" value="UniProtKB-KW"/>
</dbReference>
<dbReference type="AlphaFoldDB" id="A0A3F2ZDF7"/>
<comment type="caution">
    <text evidence="10">Lacks conserved residue(s) required for the propagation of feature annotation.</text>
</comment>
<reference evidence="11" key="1">
    <citation type="submission" date="2020-05" db="UniProtKB">
        <authorList>
            <consortium name="EnsemblMetazoa"/>
        </authorList>
    </citation>
    <scope>IDENTIFICATION</scope>
    <source>
        <strain evidence="11">Jacobina</strain>
    </source>
</reference>
<keyword evidence="4 10" id="KW-0812">Transmembrane</keyword>
<evidence type="ECO:0000313" key="12">
    <source>
        <dbReference type="Proteomes" id="UP000092461"/>
    </source>
</evidence>
<keyword evidence="12" id="KW-1185">Reference proteome</keyword>
<keyword evidence="3 10" id="KW-0716">Sensory transduction</keyword>
<feature type="transmembrane region" description="Helical" evidence="10">
    <location>
        <begin position="171"/>
        <end position="189"/>
    </location>
</feature>
<sequence length="375" mass="43852">MTQKERFVIFEKMVRVLEVSHQLILFTWAKKLNWKFRFFVLIPIIIITAAVLTSFAKMFHADGDKMVFAVAGIFTLGYSQMLLSGIFLMLNEGKINNIFTWLRQMHQEHEDEIVSPIYEDNLVKIEKLAYLFMRVLLCITTTTCVVINSYVHIREKFILGIPYVLEDYVHLQGFIANFFLFYGSLYLTLIEATIIFIGVYFIATLGILSDLIKLLSETTESTGKILKLIVRLQVKIIENFNDYCEALFYVFLIQISTCVFLLVLLFFLLMHTITNAMYLVIIVTVMSQFAMFCFFGQIIHNRSERIFTDLYITKWYEMDVKDQKALLLAMKMSQRTLGFKVAGMYDINFVMFVQMIKLCFSYCTILYSIITEMII</sequence>
<dbReference type="EnsemblMetazoa" id="LLOJ010936-RA">
    <property type="protein sequence ID" value="LLOJ010936-PA"/>
    <property type="gene ID" value="LLOJ010936"/>
</dbReference>
<evidence type="ECO:0000256" key="10">
    <source>
        <dbReference type="RuleBase" id="RU351113"/>
    </source>
</evidence>
<keyword evidence="2" id="KW-1003">Cell membrane</keyword>
<comment type="similarity">
    <text evidence="10">Belongs to the insect chemoreceptor superfamily. Heteromeric odorant receptor channel (TC 1.A.69) family.</text>
</comment>
<dbReference type="PANTHER" id="PTHR21137:SF35">
    <property type="entry name" value="ODORANT RECEPTOR 19A-RELATED"/>
    <property type="match status" value="1"/>
</dbReference>
<keyword evidence="5 10" id="KW-0552">Olfaction</keyword>
<evidence type="ECO:0000256" key="2">
    <source>
        <dbReference type="ARBA" id="ARBA00022475"/>
    </source>
</evidence>
<feature type="transmembrane region" description="Helical" evidence="10">
    <location>
        <begin position="38"/>
        <end position="60"/>
    </location>
</feature>
<dbReference type="PANTHER" id="PTHR21137">
    <property type="entry name" value="ODORANT RECEPTOR"/>
    <property type="match status" value="1"/>
</dbReference>
<evidence type="ECO:0000256" key="3">
    <source>
        <dbReference type="ARBA" id="ARBA00022606"/>
    </source>
</evidence>
<evidence type="ECO:0000256" key="7">
    <source>
        <dbReference type="ARBA" id="ARBA00023136"/>
    </source>
</evidence>
<dbReference type="VEuPathDB" id="VectorBase:LLONM1_002314"/>
<evidence type="ECO:0000256" key="4">
    <source>
        <dbReference type="ARBA" id="ARBA00022692"/>
    </source>
</evidence>
<comment type="subcellular location">
    <subcellularLocation>
        <location evidence="1 10">Cell membrane</location>
        <topology evidence="1 10">Multi-pass membrane protein</topology>
    </subcellularLocation>
</comment>
<accession>A0A3F2ZDF7</accession>
<dbReference type="VEuPathDB" id="VectorBase:LLOJ010936"/>
<dbReference type="Pfam" id="PF02949">
    <property type="entry name" value="7tm_6"/>
    <property type="match status" value="1"/>
</dbReference>
<evidence type="ECO:0000256" key="6">
    <source>
        <dbReference type="ARBA" id="ARBA00022989"/>
    </source>
</evidence>
<name>A0A3F2ZDF7_LUTLO</name>
<dbReference type="GO" id="GO:0005886">
    <property type="term" value="C:plasma membrane"/>
    <property type="evidence" value="ECO:0007669"/>
    <property type="project" value="UniProtKB-SubCell"/>
</dbReference>
<protein>
    <recommendedName>
        <fullName evidence="10">Odorant receptor</fullName>
    </recommendedName>
</protein>
<dbReference type="GO" id="GO:0005549">
    <property type="term" value="F:odorant binding"/>
    <property type="evidence" value="ECO:0007669"/>
    <property type="project" value="InterPro"/>
</dbReference>
<dbReference type="Proteomes" id="UP000092461">
    <property type="component" value="Unassembled WGS sequence"/>
</dbReference>
<feature type="transmembrane region" description="Helical" evidence="10">
    <location>
        <begin position="246"/>
        <end position="269"/>
    </location>
</feature>
<evidence type="ECO:0000256" key="9">
    <source>
        <dbReference type="ARBA" id="ARBA00023224"/>
    </source>
</evidence>
<organism evidence="11 12">
    <name type="scientific">Lutzomyia longipalpis</name>
    <name type="common">Sand fly</name>
    <dbReference type="NCBI Taxonomy" id="7200"/>
    <lineage>
        <taxon>Eukaryota</taxon>
        <taxon>Metazoa</taxon>
        <taxon>Ecdysozoa</taxon>
        <taxon>Arthropoda</taxon>
        <taxon>Hexapoda</taxon>
        <taxon>Insecta</taxon>
        <taxon>Pterygota</taxon>
        <taxon>Neoptera</taxon>
        <taxon>Endopterygota</taxon>
        <taxon>Diptera</taxon>
        <taxon>Nematocera</taxon>
        <taxon>Psychodoidea</taxon>
        <taxon>Psychodidae</taxon>
        <taxon>Lutzomyia</taxon>
        <taxon>Lutzomyia</taxon>
    </lineage>
</organism>
<feature type="transmembrane region" description="Helical" evidence="10">
    <location>
        <begin position="194"/>
        <end position="212"/>
    </location>
</feature>
<evidence type="ECO:0000256" key="5">
    <source>
        <dbReference type="ARBA" id="ARBA00022725"/>
    </source>
</evidence>
<keyword evidence="6 10" id="KW-1133">Transmembrane helix</keyword>
<dbReference type="InterPro" id="IPR004117">
    <property type="entry name" value="7tm6_olfct_rcpt"/>
</dbReference>
<dbReference type="EMBL" id="AJWK01018713">
    <property type="status" value="NOT_ANNOTATED_CDS"/>
    <property type="molecule type" value="Genomic_DNA"/>
</dbReference>
<keyword evidence="8 10" id="KW-0675">Receptor</keyword>
<feature type="transmembrane region" description="Helical" evidence="10">
    <location>
        <begin position="66"/>
        <end position="90"/>
    </location>
</feature>
<keyword evidence="9 10" id="KW-0807">Transducer</keyword>
<keyword evidence="7 10" id="KW-0472">Membrane</keyword>
<dbReference type="GO" id="GO:0004984">
    <property type="term" value="F:olfactory receptor activity"/>
    <property type="evidence" value="ECO:0007669"/>
    <property type="project" value="InterPro"/>
</dbReference>
<evidence type="ECO:0000313" key="11">
    <source>
        <dbReference type="EnsemblMetazoa" id="LLOJ010936-PA"/>
    </source>
</evidence>
<feature type="transmembrane region" description="Helical" evidence="10">
    <location>
        <begin position="349"/>
        <end position="370"/>
    </location>
</feature>
<evidence type="ECO:0000256" key="1">
    <source>
        <dbReference type="ARBA" id="ARBA00004651"/>
    </source>
</evidence>